<dbReference type="Proteomes" id="UP000595814">
    <property type="component" value="Chromosome"/>
</dbReference>
<name>A0AC61MZ28_9FIRM</name>
<dbReference type="EMBL" id="CP066744">
    <property type="protein sequence ID" value="QQK08479.1"/>
    <property type="molecule type" value="Genomic_DNA"/>
</dbReference>
<evidence type="ECO:0000313" key="2">
    <source>
        <dbReference type="Proteomes" id="UP000595814"/>
    </source>
</evidence>
<evidence type="ECO:0000313" key="1">
    <source>
        <dbReference type="EMBL" id="QQK08479.1"/>
    </source>
</evidence>
<gene>
    <name evidence="1" type="ORF">JFY71_02780</name>
</gene>
<sequence length="102" mass="11839">MKKSVTLIMGKIYNPETDRIEFGSKNFKTIVQTVRDFNEAKEYVLKFVEEGVEDFELCGAFGKEKARELIELTEHKVGISYVVTDEDMKPLVDEFYTFGKKK</sequence>
<proteinExistence type="predicted"/>
<reference evidence="1 2" key="1">
    <citation type="journal article" date="2022" name="Int. J. Syst. Evol. Microbiol.">
        <title>Miniphocaeibacter halophilus sp. nov., an ammonium-tolerant acetate-producing bacterium isolated from a biogas system.</title>
        <authorList>
            <person name="Schnurer A."/>
            <person name="Singh A."/>
            <person name="Bi S."/>
            <person name="Qiao W."/>
            <person name="Westerholm M."/>
        </authorList>
    </citation>
    <scope>NUCLEOTIDE SEQUENCE [LARGE SCALE GENOMIC DNA]</scope>
    <source>
        <strain evidence="1 2">AMB_01</strain>
    </source>
</reference>
<protein>
    <submittedName>
        <fullName evidence="1">Uncharacterized protein</fullName>
    </submittedName>
</protein>
<keyword evidence="2" id="KW-1185">Reference proteome</keyword>
<accession>A0AC61MZ28</accession>
<organism evidence="1 2">
    <name type="scientific">Miniphocaeibacter halophilus</name>
    <dbReference type="NCBI Taxonomy" id="2931922"/>
    <lineage>
        <taxon>Bacteria</taxon>
        <taxon>Bacillati</taxon>
        <taxon>Bacillota</taxon>
        <taxon>Tissierellia</taxon>
        <taxon>Tissierellales</taxon>
        <taxon>Peptoniphilaceae</taxon>
        <taxon>Miniphocaeibacter</taxon>
    </lineage>
</organism>